<accession>A0ABR9IUN1</accession>
<dbReference type="RefSeq" id="WP_192730548.1">
    <property type="nucleotide sequence ID" value="NZ_BAAAVL010000014.1"/>
</dbReference>
<proteinExistence type="predicted"/>
<evidence type="ECO:0000256" key="1">
    <source>
        <dbReference type="SAM" id="MobiDB-lite"/>
    </source>
</evidence>
<gene>
    <name evidence="4" type="ORF">H4W29_004095</name>
</gene>
<keyword evidence="2" id="KW-0472">Membrane</keyword>
<feature type="region of interest" description="Disordered" evidence="1">
    <location>
        <begin position="57"/>
        <end position="76"/>
    </location>
</feature>
<feature type="domain" description="DUF4145" evidence="3">
    <location>
        <begin position="81"/>
        <end position="162"/>
    </location>
</feature>
<reference evidence="4 5" key="1">
    <citation type="submission" date="2020-10" db="EMBL/GenBank/DDBJ databases">
        <title>Sequencing the genomes of 1000 actinobacteria strains.</title>
        <authorList>
            <person name="Klenk H.-P."/>
        </authorList>
    </citation>
    <scope>NUCLEOTIDE SEQUENCE [LARGE SCALE GENOMIC DNA]</scope>
    <source>
        <strain evidence="4 5">DSM 7307</strain>
    </source>
</reference>
<feature type="compositionally biased region" description="Pro residues" evidence="1">
    <location>
        <begin position="61"/>
        <end position="72"/>
    </location>
</feature>
<organism evidence="4 5">
    <name type="scientific">Rhizobium viscosum</name>
    <name type="common">Arthrobacter viscosus</name>
    <dbReference type="NCBI Taxonomy" id="1673"/>
    <lineage>
        <taxon>Bacteria</taxon>
        <taxon>Pseudomonadati</taxon>
        <taxon>Pseudomonadota</taxon>
        <taxon>Alphaproteobacteria</taxon>
        <taxon>Hyphomicrobiales</taxon>
        <taxon>Rhizobiaceae</taxon>
        <taxon>Rhizobium/Agrobacterium group</taxon>
        <taxon>Rhizobium</taxon>
    </lineage>
</organism>
<protein>
    <recommendedName>
        <fullName evidence="3">DUF4145 domain-containing protein</fullName>
    </recommendedName>
</protein>
<dbReference type="InterPro" id="IPR025285">
    <property type="entry name" value="DUF4145"/>
</dbReference>
<keyword evidence="5" id="KW-1185">Reference proteome</keyword>
<sequence length="185" mass="20640">MNYLDFFASVLSSLSWPAAIVAVALIFRKEIRSLLPRVRFRHKDTEIDFRLEEAEKAAESLPPPAHELPPPTPEEEDRFERLARISPTSAILELRRSAEEAIKIFARSVPRQHIGGARQILRGLRSANEIDPAAANLLDEILTIGNIAAHESGASFTYDDAIRYRALAQRAIEMIATAVERDANA</sequence>
<name>A0ABR9IUN1_RHIVS</name>
<evidence type="ECO:0000313" key="5">
    <source>
        <dbReference type="Proteomes" id="UP000620262"/>
    </source>
</evidence>
<keyword evidence="2" id="KW-0812">Transmembrane</keyword>
<dbReference type="EMBL" id="JADBEC010000001">
    <property type="protein sequence ID" value="MBE1506914.1"/>
    <property type="molecule type" value="Genomic_DNA"/>
</dbReference>
<dbReference type="Pfam" id="PF13643">
    <property type="entry name" value="DUF4145"/>
    <property type="match status" value="1"/>
</dbReference>
<evidence type="ECO:0000259" key="3">
    <source>
        <dbReference type="Pfam" id="PF13643"/>
    </source>
</evidence>
<evidence type="ECO:0000313" key="4">
    <source>
        <dbReference type="EMBL" id="MBE1506914.1"/>
    </source>
</evidence>
<keyword evidence="2" id="KW-1133">Transmembrane helix</keyword>
<evidence type="ECO:0000256" key="2">
    <source>
        <dbReference type="SAM" id="Phobius"/>
    </source>
</evidence>
<feature type="transmembrane region" description="Helical" evidence="2">
    <location>
        <begin position="6"/>
        <end position="27"/>
    </location>
</feature>
<dbReference type="Proteomes" id="UP000620262">
    <property type="component" value="Unassembled WGS sequence"/>
</dbReference>
<comment type="caution">
    <text evidence="4">The sequence shown here is derived from an EMBL/GenBank/DDBJ whole genome shotgun (WGS) entry which is preliminary data.</text>
</comment>